<keyword evidence="2" id="KW-1185">Reference proteome</keyword>
<dbReference type="EMBL" id="QPIJ01000001">
    <property type="protein sequence ID" value="RCV93781.1"/>
    <property type="molecule type" value="Genomic_DNA"/>
</dbReference>
<gene>
    <name evidence="1" type="ORF">DU506_01090</name>
</gene>
<accession>A0A368UA03</accession>
<organism evidence="1 2">
    <name type="scientific">Vreelandella rituensis</name>
    <dbReference type="NCBI Taxonomy" id="2282306"/>
    <lineage>
        <taxon>Bacteria</taxon>
        <taxon>Pseudomonadati</taxon>
        <taxon>Pseudomonadota</taxon>
        <taxon>Gammaproteobacteria</taxon>
        <taxon>Oceanospirillales</taxon>
        <taxon>Halomonadaceae</taxon>
        <taxon>Vreelandella</taxon>
    </lineage>
</organism>
<evidence type="ECO:0000313" key="1">
    <source>
        <dbReference type="EMBL" id="RCV93781.1"/>
    </source>
</evidence>
<dbReference type="RefSeq" id="WP_114485109.1">
    <property type="nucleotide sequence ID" value="NZ_CBCSHM010000052.1"/>
</dbReference>
<dbReference type="Proteomes" id="UP000253204">
    <property type="component" value="Unassembled WGS sequence"/>
</dbReference>
<evidence type="ECO:0000313" key="2">
    <source>
        <dbReference type="Proteomes" id="UP000253204"/>
    </source>
</evidence>
<dbReference type="AlphaFoldDB" id="A0A368UA03"/>
<reference evidence="1 2" key="1">
    <citation type="submission" date="2018-07" db="EMBL/GenBank/DDBJ databases">
        <title>Halomonas rutogse sp. nov., isolated from Lake TangqianCo on Tibetan Plateau.</title>
        <authorList>
            <person name="Lu H."/>
            <person name="Xing P."/>
            <person name="Wu Q."/>
        </authorList>
    </citation>
    <scope>NUCLEOTIDE SEQUENCE [LARGE SCALE GENOMIC DNA]</scope>
    <source>
        <strain evidence="1 2">TQ8S</strain>
    </source>
</reference>
<sequence length="80" mass="8908">MLNIKQKWDIDAELGKMLRDAEKQQADKQALAHQEAEAEAEVQAASMDEAFTAQLLTLCKDFRVDSGDVVALARQGFLSR</sequence>
<protein>
    <submittedName>
        <fullName evidence="1">Uncharacterized protein</fullName>
    </submittedName>
</protein>
<comment type="caution">
    <text evidence="1">The sequence shown here is derived from an EMBL/GenBank/DDBJ whole genome shotgun (WGS) entry which is preliminary data.</text>
</comment>
<name>A0A368UA03_9GAMM</name>
<proteinExistence type="predicted"/>